<reference evidence="3 4" key="1">
    <citation type="submission" date="2015-08" db="EMBL/GenBank/DDBJ databases">
        <title>Next Generation Sequencing and Analysis of the Genome of Puccinia sorghi L Schw, the Causal Agent of Maize Common Rust.</title>
        <authorList>
            <person name="Rochi L."/>
            <person name="Burguener G."/>
            <person name="Darino M."/>
            <person name="Turjanski A."/>
            <person name="Kreff E."/>
            <person name="Dieguez M.J."/>
            <person name="Sacco F."/>
        </authorList>
    </citation>
    <scope>NUCLEOTIDE SEQUENCE [LARGE SCALE GENOMIC DNA]</scope>
    <source>
        <strain evidence="3 4">RO10H11247</strain>
    </source>
</reference>
<feature type="domain" description="Expansin-like EG45" evidence="2">
    <location>
        <begin position="142"/>
        <end position="313"/>
    </location>
</feature>
<feature type="compositionally biased region" description="Basic and acidic residues" evidence="1">
    <location>
        <begin position="95"/>
        <end position="104"/>
    </location>
</feature>
<evidence type="ECO:0000256" key="1">
    <source>
        <dbReference type="SAM" id="MobiDB-lite"/>
    </source>
</evidence>
<feature type="compositionally biased region" description="Basic and acidic residues" evidence="1">
    <location>
        <begin position="68"/>
        <end position="78"/>
    </location>
</feature>
<evidence type="ECO:0000313" key="4">
    <source>
        <dbReference type="Proteomes" id="UP000037035"/>
    </source>
</evidence>
<sequence>MHLTFKGGSQWRFVGNWESIRRGGLFIDQNLFKKLDNAPPKPGGLDNSGLPSSCDEEAASKQDTCSSHQDESKSERGEHARRRQSGHKKISHASTEARKCGKDREAEDEGCAKVRVRMVWEMPARGEASLTHYDLPLNFLASCGCAYGASYEPTAALSALAYSGDERASVGPGPGCGRCFRLTLQAPHFPPNSGEPSFTMPDPPPSVVVKIVDKCPSDQFCQASRRRPNKVCSPRAHTEIHRNSTFSPPFFLSTHGCPAAALQIGFQIHFDLALPSPALNQSFFPSDVERFGYEDFGVWIIDYEAVSCEQWAGWSNRSNLGVETSYPGYEDSCCPINPPYVHQSDLSQINQSSTPLIHLQILRQPSPSQSTLASILTTPLLSSLIFFS</sequence>
<name>A0A0L6VPU2_9BASI</name>
<accession>A0A0L6VPU2</accession>
<dbReference type="VEuPathDB" id="FungiDB:VP01_1302g1"/>
<evidence type="ECO:0000259" key="2">
    <source>
        <dbReference type="PROSITE" id="PS50842"/>
    </source>
</evidence>
<feature type="region of interest" description="Disordered" evidence="1">
    <location>
        <begin position="36"/>
        <end position="104"/>
    </location>
</feature>
<dbReference type="SUPFAM" id="SSF50685">
    <property type="entry name" value="Barwin-like endoglucanases"/>
    <property type="match status" value="1"/>
</dbReference>
<protein>
    <recommendedName>
        <fullName evidence="2">Expansin-like EG45 domain-containing protein</fullName>
    </recommendedName>
</protein>
<dbReference type="InterPro" id="IPR007112">
    <property type="entry name" value="Expansin/allergen_DPBB_dom"/>
</dbReference>
<dbReference type="Pfam" id="PF22514">
    <property type="entry name" value="EXPB1_D1"/>
    <property type="match status" value="2"/>
</dbReference>
<dbReference type="AlphaFoldDB" id="A0A0L6VPU2"/>
<dbReference type="EMBL" id="LAVV01003366">
    <property type="protein sequence ID" value="KNZ62180.1"/>
    <property type="molecule type" value="Genomic_DNA"/>
</dbReference>
<feature type="compositionally biased region" description="Basic residues" evidence="1">
    <location>
        <begin position="79"/>
        <end position="91"/>
    </location>
</feature>
<dbReference type="PROSITE" id="PS50842">
    <property type="entry name" value="EXPANSIN_EG45"/>
    <property type="match status" value="1"/>
</dbReference>
<dbReference type="OrthoDB" id="5823761at2759"/>
<dbReference type="InterPro" id="IPR036908">
    <property type="entry name" value="RlpA-like_sf"/>
</dbReference>
<keyword evidence="4" id="KW-1185">Reference proteome</keyword>
<organism evidence="3 4">
    <name type="scientific">Puccinia sorghi</name>
    <dbReference type="NCBI Taxonomy" id="27349"/>
    <lineage>
        <taxon>Eukaryota</taxon>
        <taxon>Fungi</taxon>
        <taxon>Dikarya</taxon>
        <taxon>Basidiomycota</taxon>
        <taxon>Pucciniomycotina</taxon>
        <taxon>Pucciniomycetes</taxon>
        <taxon>Pucciniales</taxon>
        <taxon>Pucciniaceae</taxon>
        <taxon>Puccinia</taxon>
    </lineage>
</organism>
<dbReference type="Gene3D" id="2.40.40.10">
    <property type="entry name" value="RlpA-like domain"/>
    <property type="match status" value="2"/>
</dbReference>
<evidence type="ECO:0000313" key="3">
    <source>
        <dbReference type="EMBL" id="KNZ62180.1"/>
    </source>
</evidence>
<dbReference type="Proteomes" id="UP000037035">
    <property type="component" value="Unassembled WGS sequence"/>
</dbReference>
<proteinExistence type="predicted"/>
<gene>
    <name evidence="3" type="ORF">VP01_1302g1</name>
</gene>
<comment type="caution">
    <text evidence="3">The sequence shown here is derived from an EMBL/GenBank/DDBJ whole genome shotgun (WGS) entry which is preliminary data.</text>
</comment>